<evidence type="ECO:0000256" key="3">
    <source>
        <dbReference type="ARBA" id="ARBA00022741"/>
    </source>
</evidence>
<name>K7YSU6_9PROT</name>
<keyword evidence="3 7" id="KW-0547">Nucleotide-binding</keyword>
<dbReference type="KEGG" id="thal:A1OE_1480"/>
<dbReference type="PRINTS" id="PR01041">
    <property type="entry name" value="TRNASYNTHMET"/>
</dbReference>
<dbReference type="InterPro" id="IPR014729">
    <property type="entry name" value="Rossmann-like_a/b/a_fold"/>
</dbReference>
<accession>K7YSU6</accession>
<keyword evidence="5 7" id="KW-0648">Protein biosynthesis</keyword>
<keyword evidence="4 7" id="KW-0067">ATP-binding</keyword>
<dbReference type="HAMAP" id="MF_01228">
    <property type="entry name" value="Met_tRNA_synth_type2"/>
    <property type="match status" value="1"/>
</dbReference>
<dbReference type="HOGENOM" id="CLU_009710_9_4_5"/>
<dbReference type="InterPro" id="IPR041872">
    <property type="entry name" value="Anticodon_Met"/>
</dbReference>
<evidence type="ECO:0000256" key="2">
    <source>
        <dbReference type="ARBA" id="ARBA00022598"/>
    </source>
</evidence>
<comment type="similarity">
    <text evidence="7">Belongs to the class-I aminoacyl-tRNA synthetase family. MetG type 2B subfamily.</text>
</comment>
<dbReference type="GO" id="GO:0004825">
    <property type="term" value="F:methionine-tRNA ligase activity"/>
    <property type="evidence" value="ECO:0007669"/>
    <property type="project" value="UniProtKB-UniRule"/>
</dbReference>
<dbReference type="InterPro" id="IPR014758">
    <property type="entry name" value="Met-tRNA_synth"/>
</dbReference>
<dbReference type="SUPFAM" id="SSF52374">
    <property type="entry name" value="Nucleotidylyl transferase"/>
    <property type="match status" value="1"/>
</dbReference>
<dbReference type="Pfam" id="PF09334">
    <property type="entry name" value="tRNA-synt_1g"/>
    <property type="match status" value="1"/>
</dbReference>
<proteinExistence type="inferred from homology"/>
<keyword evidence="2 7" id="KW-0436">Ligase</keyword>
<dbReference type="GO" id="GO:0005737">
    <property type="term" value="C:cytoplasm"/>
    <property type="evidence" value="ECO:0007669"/>
    <property type="project" value="UniProtKB-SubCell"/>
</dbReference>
<dbReference type="NCBIfam" id="TIGR00398">
    <property type="entry name" value="metG"/>
    <property type="match status" value="1"/>
</dbReference>
<keyword evidence="11" id="KW-1185">Reference proteome</keyword>
<dbReference type="CDD" id="cd07957">
    <property type="entry name" value="Anticodon_Ia_Met"/>
    <property type="match status" value="1"/>
</dbReference>
<dbReference type="InterPro" id="IPR009080">
    <property type="entry name" value="tRNAsynth_Ia_anticodon-bd"/>
</dbReference>
<reference evidence="10 11" key="1">
    <citation type="journal article" date="2012" name="Proc. Natl. Acad. Sci. U.S.A.">
        <title>Genome streamlining and chemical defense in a coral reef symbiosis.</title>
        <authorList>
            <person name="Kwan J.C."/>
            <person name="Donia M.S."/>
            <person name="Han A.W."/>
            <person name="Hirose E."/>
            <person name="Haygood M.G."/>
            <person name="Schmidt E.W."/>
        </authorList>
    </citation>
    <scope>NUCLEOTIDE SEQUENCE [LARGE SCALE GENOMIC DNA]</scope>
    <source>
        <strain evidence="10 11">L2</strain>
    </source>
</reference>
<dbReference type="EMBL" id="CP003539">
    <property type="protein sequence ID" value="AFX99649.1"/>
    <property type="molecule type" value="Genomic_DNA"/>
</dbReference>
<comment type="caution">
    <text evidence="7">Lacks conserved residue(s) required for the propagation of feature annotation.</text>
</comment>
<dbReference type="Gene3D" id="1.10.730.10">
    <property type="entry name" value="Isoleucyl-tRNA Synthetase, Domain 1"/>
    <property type="match status" value="1"/>
</dbReference>
<comment type="subcellular location">
    <subcellularLocation>
        <location evidence="7">Cytoplasm</location>
    </subcellularLocation>
</comment>
<evidence type="ECO:0000256" key="1">
    <source>
        <dbReference type="ARBA" id="ARBA00003314"/>
    </source>
</evidence>
<dbReference type="CDD" id="cd00814">
    <property type="entry name" value="MetRS_core"/>
    <property type="match status" value="1"/>
</dbReference>
<sequence>MSPTYYITTPIYYVNDKPHIGHAYTSLACDVMARFKRLDGYDVMFVTGTDEHGQKVEKASLAADLDPQSFTNIVSQNFWDLACLMGFSQDDFIRTTETRHIAAAQSLWCLLRNNGHIYLDYYEGWYSINDETFYSEADVKNLAGQHIAPTGAIVERVKNPSYFFDLSRWQEKLLAFYEANPNFIAPESRRNEVIGFVKGGLRDLSISRTNFKWGIPVPDDEKHVMYVWLDALTNYITAVDFPKVTSKYTQYWPADLHIIGKDILRFHAVYWPAFLMGAGLEPPKRVFAHGWWTNDGKKISKSIGNVIDPIALIRTYGLDPVRYYLMRDVPFGSDGHFLEPSIIKRMTSDLSNDIGNLIQRVLSMVAKNFASTVPIPGKFTSEDIALLASANALLVVVRRHFDNQAFHKGLEEIFYVIKYANKYVDDHAPWALRKSDYERMATVLYTLVETIRYIAVLLQPIMPTSCAKMLDQLAVPVNARSFNQLATKCRLVPGTRLPKPESIFPRWVEPRGVLDID</sequence>
<gene>
    <name evidence="7 10" type="primary">metG</name>
    <name evidence="10" type="ORF">A1OE_1480</name>
</gene>
<evidence type="ECO:0000313" key="11">
    <source>
        <dbReference type="Proteomes" id="UP000010077"/>
    </source>
</evidence>
<feature type="domain" description="Methionyl/Leucyl tRNA synthetase" evidence="8">
    <location>
        <begin position="5"/>
        <end position="362"/>
    </location>
</feature>
<evidence type="ECO:0000256" key="6">
    <source>
        <dbReference type="ARBA" id="ARBA00023146"/>
    </source>
</evidence>
<dbReference type="Pfam" id="PF19303">
    <property type="entry name" value="Anticodon_3"/>
    <property type="match status" value="1"/>
</dbReference>
<feature type="binding site" evidence="7">
    <location>
        <position position="297"/>
    </location>
    <ligand>
        <name>ATP</name>
        <dbReference type="ChEBI" id="CHEBI:30616"/>
    </ligand>
</feature>
<feature type="short sequence motif" description="'KMSKS' region" evidence="7">
    <location>
        <begin position="298"/>
        <end position="302"/>
    </location>
</feature>
<dbReference type="eggNOG" id="COG0143">
    <property type="taxonomic scope" value="Bacteria"/>
</dbReference>
<feature type="domain" description="Methionyl-tRNA synthetase anticodon-binding" evidence="9">
    <location>
        <begin position="373"/>
        <end position="505"/>
    </location>
</feature>
<dbReference type="Proteomes" id="UP000010077">
    <property type="component" value="Chromosome"/>
</dbReference>
<dbReference type="SUPFAM" id="SSF47323">
    <property type="entry name" value="Anticodon-binding domain of a subclass of class I aminoacyl-tRNA synthetases"/>
    <property type="match status" value="1"/>
</dbReference>
<dbReference type="PATRIC" id="fig|1193729.4.peg.775"/>
<protein>
    <recommendedName>
        <fullName evidence="7">Methionine--tRNA ligase</fullName>
        <ecNumber evidence="7">6.1.1.10</ecNumber>
    </recommendedName>
    <alternativeName>
        <fullName evidence="7">Methionyl-tRNA synthetase</fullName>
        <shortName evidence="7">MetRS</shortName>
    </alternativeName>
</protein>
<dbReference type="OrthoDB" id="9810191at2"/>
<evidence type="ECO:0000256" key="4">
    <source>
        <dbReference type="ARBA" id="ARBA00022840"/>
    </source>
</evidence>
<dbReference type="InterPro" id="IPR033911">
    <property type="entry name" value="MetRS_core"/>
</dbReference>
<evidence type="ECO:0000313" key="10">
    <source>
        <dbReference type="EMBL" id="AFX99649.1"/>
    </source>
</evidence>
<dbReference type="InterPro" id="IPR015413">
    <property type="entry name" value="Methionyl/Leucyl_tRNA_Synth"/>
</dbReference>
<evidence type="ECO:0000259" key="9">
    <source>
        <dbReference type="Pfam" id="PF19303"/>
    </source>
</evidence>
<evidence type="ECO:0000259" key="8">
    <source>
        <dbReference type="Pfam" id="PF09334"/>
    </source>
</evidence>
<dbReference type="Gene3D" id="3.40.50.620">
    <property type="entry name" value="HUPs"/>
    <property type="match status" value="1"/>
</dbReference>
<evidence type="ECO:0000256" key="5">
    <source>
        <dbReference type="ARBA" id="ARBA00022917"/>
    </source>
</evidence>
<comment type="subunit">
    <text evidence="7">Monomer.</text>
</comment>
<dbReference type="GO" id="GO:0005524">
    <property type="term" value="F:ATP binding"/>
    <property type="evidence" value="ECO:0007669"/>
    <property type="project" value="UniProtKB-UniRule"/>
</dbReference>
<dbReference type="InterPro" id="IPR023457">
    <property type="entry name" value="Met-tRNA_synth_2"/>
</dbReference>
<keyword evidence="6 7" id="KW-0030">Aminoacyl-tRNA synthetase</keyword>
<dbReference type="STRING" id="1193729.A1OE_1480"/>
<dbReference type="NCBIfam" id="NF008900">
    <property type="entry name" value="PRK12267.1"/>
    <property type="match status" value="1"/>
</dbReference>
<feature type="short sequence motif" description="'HIGH' region" evidence="7">
    <location>
        <begin position="12"/>
        <end position="22"/>
    </location>
</feature>
<evidence type="ECO:0000256" key="7">
    <source>
        <dbReference type="HAMAP-Rule" id="MF_01228"/>
    </source>
</evidence>
<dbReference type="RefSeq" id="WP_015089147.1">
    <property type="nucleotide sequence ID" value="NC_019566.1"/>
</dbReference>
<dbReference type="PANTHER" id="PTHR43326">
    <property type="entry name" value="METHIONYL-TRNA SYNTHETASE"/>
    <property type="match status" value="1"/>
</dbReference>
<dbReference type="EC" id="6.1.1.10" evidence="7"/>
<comment type="function">
    <text evidence="1 7">Is required not only for elongation of protein synthesis but also for the initiation of all mRNA translation through initiator tRNA(fMet) aminoacylation.</text>
</comment>
<comment type="catalytic activity">
    <reaction evidence="7">
        <text>tRNA(Met) + L-methionine + ATP = L-methionyl-tRNA(Met) + AMP + diphosphate</text>
        <dbReference type="Rhea" id="RHEA:13481"/>
        <dbReference type="Rhea" id="RHEA-COMP:9667"/>
        <dbReference type="Rhea" id="RHEA-COMP:9698"/>
        <dbReference type="ChEBI" id="CHEBI:30616"/>
        <dbReference type="ChEBI" id="CHEBI:33019"/>
        <dbReference type="ChEBI" id="CHEBI:57844"/>
        <dbReference type="ChEBI" id="CHEBI:78442"/>
        <dbReference type="ChEBI" id="CHEBI:78530"/>
        <dbReference type="ChEBI" id="CHEBI:456215"/>
        <dbReference type="EC" id="6.1.1.10"/>
    </reaction>
</comment>
<dbReference type="AlphaFoldDB" id="K7YSU6"/>
<dbReference type="Gene3D" id="2.170.220.10">
    <property type="match status" value="1"/>
</dbReference>
<keyword evidence="7" id="KW-0963">Cytoplasm</keyword>
<organism evidence="10 11">
    <name type="scientific">Candidatus Endolissoclinum faulkneri L2</name>
    <dbReference type="NCBI Taxonomy" id="1193729"/>
    <lineage>
        <taxon>Bacteria</taxon>
        <taxon>Pseudomonadati</taxon>
        <taxon>Pseudomonadota</taxon>
        <taxon>Alphaproteobacteria</taxon>
        <taxon>Rhodospirillales</taxon>
        <taxon>Rhodospirillaceae</taxon>
        <taxon>Candidatus Endolissoclinum</taxon>
    </lineage>
</organism>
<dbReference type="FunFam" id="2.170.220.10:FF:000002">
    <property type="entry name" value="Methionine--tRNA ligase"/>
    <property type="match status" value="1"/>
</dbReference>
<dbReference type="PANTHER" id="PTHR43326:SF1">
    <property type="entry name" value="METHIONINE--TRNA LIGASE, MITOCHONDRIAL"/>
    <property type="match status" value="1"/>
</dbReference>
<dbReference type="GO" id="GO:0006431">
    <property type="term" value="P:methionyl-tRNA aminoacylation"/>
    <property type="evidence" value="ECO:0007669"/>
    <property type="project" value="UniProtKB-UniRule"/>
</dbReference>